<name>A0A438IBU9_VITVI</name>
<dbReference type="InterPro" id="IPR006564">
    <property type="entry name" value="Znf_PMZ"/>
</dbReference>
<feature type="domain" description="Zinc finger PMZ-type" evidence="1">
    <location>
        <begin position="138"/>
        <end position="160"/>
    </location>
</feature>
<dbReference type="Proteomes" id="UP000288805">
    <property type="component" value="Unassembled WGS sequence"/>
</dbReference>
<evidence type="ECO:0000313" key="2">
    <source>
        <dbReference type="EMBL" id="RVW94196.1"/>
    </source>
</evidence>
<dbReference type="EMBL" id="QGNW01000123">
    <property type="protein sequence ID" value="RVW94196.1"/>
    <property type="molecule type" value="Genomic_DNA"/>
</dbReference>
<evidence type="ECO:0000313" key="3">
    <source>
        <dbReference type="Proteomes" id="UP000288805"/>
    </source>
</evidence>
<dbReference type="AlphaFoldDB" id="A0A438IBU9"/>
<dbReference type="PANTHER" id="PTHR31973:SF187">
    <property type="entry name" value="MUTATOR TRANSPOSASE MUDRA PROTEIN"/>
    <property type="match status" value="1"/>
</dbReference>
<dbReference type="PANTHER" id="PTHR31973">
    <property type="entry name" value="POLYPROTEIN, PUTATIVE-RELATED"/>
    <property type="match status" value="1"/>
</dbReference>
<sequence length="257" mass="29250">MVATNPGSIVELRHSSDGHFEQLFVAHSVSIQRFAMGCWPIIAMDSTHMSGPYRGALFSAIAYDVNDSMFPLAFVVIILDRHPFFLRSVSEVFGVENHAYCYRHLQENFSSFLSKHNTRGSKGKENALQFLDSIAYARGWEILGIPCEHAITVILSIGQNVVDFVQDWYKFPIQELIYSGSFSGIETHDMPTVDSDGLVRSITGDVFFSLNPPYTKCPPRKPRKKRIESQFQDKRTIYCSRCHTSEHNRKTCKNPLF</sequence>
<dbReference type="GO" id="GO:0008270">
    <property type="term" value="F:zinc ion binding"/>
    <property type="evidence" value="ECO:0007669"/>
    <property type="project" value="InterPro"/>
</dbReference>
<evidence type="ECO:0000259" key="1">
    <source>
        <dbReference type="SMART" id="SM00575"/>
    </source>
</evidence>
<accession>A0A438IBU9</accession>
<protein>
    <recommendedName>
        <fullName evidence="1">Zinc finger PMZ-type domain-containing protein</fullName>
    </recommendedName>
</protein>
<organism evidence="2 3">
    <name type="scientific">Vitis vinifera</name>
    <name type="common">Grape</name>
    <dbReference type="NCBI Taxonomy" id="29760"/>
    <lineage>
        <taxon>Eukaryota</taxon>
        <taxon>Viridiplantae</taxon>
        <taxon>Streptophyta</taxon>
        <taxon>Embryophyta</taxon>
        <taxon>Tracheophyta</taxon>
        <taxon>Spermatophyta</taxon>
        <taxon>Magnoliopsida</taxon>
        <taxon>eudicotyledons</taxon>
        <taxon>Gunneridae</taxon>
        <taxon>Pentapetalae</taxon>
        <taxon>rosids</taxon>
        <taxon>Vitales</taxon>
        <taxon>Vitaceae</taxon>
        <taxon>Viteae</taxon>
        <taxon>Vitis</taxon>
    </lineage>
</organism>
<gene>
    <name evidence="2" type="ORF">CK203_034837</name>
</gene>
<dbReference type="SMART" id="SM00575">
    <property type="entry name" value="ZnF_PMZ"/>
    <property type="match status" value="1"/>
</dbReference>
<proteinExistence type="predicted"/>
<comment type="caution">
    <text evidence="2">The sequence shown here is derived from an EMBL/GenBank/DDBJ whole genome shotgun (WGS) entry which is preliminary data.</text>
</comment>
<reference evidence="2 3" key="1">
    <citation type="journal article" date="2018" name="PLoS Genet.">
        <title>Population sequencing reveals clonal diversity and ancestral inbreeding in the grapevine cultivar Chardonnay.</title>
        <authorList>
            <person name="Roach M.J."/>
            <person name="Johnson D.L."/>
            <person name="Bohlmann J."/>
            <person name="van Vuuren H.J."/>
            <person name="Jones S.J."/>
            <person name="Pretorius I.S."/>
            <person name="Schmidt S.A."/>
            <person name="Borneman A.R."/>
        </authorList>
    </citation>
    <scope>NUCLEOTIDE SEQUENCE [LARGE SCALE GENOMIC DNA]</scope>
    <source>
        <strain evidence="3">cv. Chardonnay</strain>
        <tissue evidence="2">Leaf</tissue>
    </source>
</reference>